<keyword evidence="2" id="KW-1185">Reference proteome</keyword>
<dbReference type="GO" id="GO:0051701">
    <property type="term" value="P:biological process involved in interaction with host"/>
    <property type="evidence" value="ECO:0007669"/>
    <property type="project" value="TreeGrafter"/>
</dbReference>
<proteinExistence type="predicted"/>
<evidence type="ECO:0000313" key="1">
    <source>
        <dbReference type="EMBL" id="EKF22314.1"/>
    </source>
</evidence>
<gene>
    <name evidence="1" type="ORF">C731_3806</name>
</gene>
<dbReference type="eggNOG" id="COG1463">
    <property type="taxonomic scope" value="Bacteria"/>
</dbReference>
<dbReference type="Proteomes" id="UP000006265">
    <property type="component" value="Unassembled WGS sequence"/>
</dbReference>
<dbReference type="GO" id="GO:0005576">
    <property type="term" value="C:extracellular region"/>
    <property type="evidence" value="ECO:0007669"/>
    <property type="project" value="TreeGrafter"/>
</dbReference>
<name>K5BJ13_MYCHD</name>
<dbReference type="Pfam" id="PF11887">
    <property type="entry name" value="Mce4_CUP1"/>
    <property type="match status" value="1"/>
</dbReference>
<dbReference type="OrthoDB" id="338143at2"/>
<dbReference type="STRING" id="1122247.GCA_000379865_02696"/>
<dbReference type="InterPro" id="IPR005693">
    <property type="entry name" value="Mce"/>
</dbReference>
<dbReference type="AlphaFoldDB" id="K5BJ13"/>
<dbReference type="NCBIfam" id="TIGR00996">
    <property type="entry name" value="Mtu_fam_mce"/>
    <property type="match status" value="1"/>
</dbReference>
<dbReference type="InterPro" id="IPR003399">
    <property type="entry name" value="Mce/MlaD"/>
</dbReference>
<dbReference type="PANTHER" id="PTHR33371:SF17">
    <property type="entry name" value="MCE-FAMILY PROTEIN MCE1B"/>
    <property type="match status" value="1"/>
</dbReference>
<protein>
    <submittedName>
        <fullName evidence="1">Mce related family protein</fullName>
    </submittedName>
</protein>
<dbReference type="EMBL" id="AMRA01000102">
    <property type="protein sequence ID" value="EKF22314.1"/>
    <property type="molecule type" value="Genomic_DNA"/>
</dbReference>
<accession>K5BJ13</accession>
<dbReference type="PATRIC" id="fig|1122247.3.peg.3648"/>
<dbReference type="InterPro" id="IPR024516">
    <property type="entry name" value="Mce_C"/>
</dbReference>
<reference evidence="1 2" key="1">
    <citation type="journal article" date="2012" name="J. Bacteriol.">
        <title>Genome sequence of Mycobacterium hassiacum DSM 44199, a rare source of heat-stable mycobacterial proteins.</title>
        <authorList>
            <person name="Tiago I."/>
            <person name="Maranha A."/>
            <person name="Mendes V."/>
            <person name="Alarico S."/>
            <person name="Moynihan P.J."/>
            <person name="Clarke A.J."/>
            <person name="Macedo-Ribeiro S."/>
            <person name="Pereira P.J."/>
            <person name="Empadinhas N."/>
        </authorList>
    </citation>
    <scope>NUCLEOTIDE SEQUENCE [LARGE SCALE GENOMIC DNA]</scope>
    <source>
        <strain evidence="2">DSM 44199 / CIP 105218 / JCM 12690 / 3849</strain>
    </source>
</reference>
<dbReference type="InterPro" id="IPR052336">
    <property type="entry name" value="MlaD_Phospholipid_Transporter"/>
</dbReference>
<sequence length="348" mass="37837">MRRDWTLLKVSIFTVVMVLVAALLVVVFGEFRFASENTYHAIFSDASRLKPGQDVRIAGVPVGTVNKVSLNEDNDTVTVTFDIDKRYQIYETTQAVVRYENLVGDRYLEITAQPGELRKLPPGSTIPLKNTRPALDLDALLGGLRPVLKGLDGEKINEISSAVIELLQGEGGALSNLLASTSAFTQNLAARDQLIGDVITHLNEVLATVDEKGAEFSSAVDQLQQLITGLAEGRDPIAGAIVPLANAERDLTDMLIKSRRPIQGVLENVRPFAQRLDERKADVNKVIEPLAENYLRLNALGAYGSFFNIFYCSTRLKINGPAGSDILIPLGGPPDPSKGRCAPVVDDE</sequence>
<evidence type="ECO:0000313" key="2">
    <source>
        <dbReference type="Proteomes" id="UP000006265"/>
    </source>
</evidence>
<organism evidence="1 2">
    <name type="scientific">Mycolicibacterium hassiacum (strain DSM 44199 / CIP 105218 / JCM 12690 / 3849)</name>
    <name type="common">Mycobacterium hassiacum</name>
    <dbReference type="NCBI Taxonomy" id="1122247"/>
    <lineage>
        <taxon>Bacteria</taxon>
        <taxon>Bacillati</taxon>
        <taxon>Actinomycetota</taxon>
        <taxon>Actinomycetes</taxon>
        <taxon>Mycobacteriales</taxon>
        <taxon>Mycobacteriaceae</taxon>
        <taxon>Mycolicibacterium</taxon>
    </lineage>
</organism>
<dbReference type="PANTHER" id="PTHR33371">
    <property type="entry name" value="INTERMEMBRANE PHOSPHOLIPID TRANSPORT SYSTEM BINDING PROTEIN MLAD-RELATED"/>
    <property type="match status" value="1"/>
</dbReference>
<dbReference type="RefSeq" id="WP_005630424.1">
    <property type="nucleotide sequence ID" value="NZ_AMRA01000102.1"/>
</dbReference>
<dbReference type="Pfam" id="PF02470">
    <property type="entry name" value="MlaD"/>
    <property type="match status" value="1"/>
</dbReference>
<comment type="caution">
    <text evidence="1">The sequence shown here is derived from an EMBL/GenBank/DDBJ whole genome shotgun (WGS) entry which is preliminary data.</text>
</comment>